<feature type="transmembrane region" description="Helical" evidence="2">
    <location>
        <begin position="384"/>
        <end position="405"/>
    </location>
</feature>
<name>A0ABR7U9N5_9BRAD</name>
<evidence type="ECO:0000313" key="4">
    <source>
        <dbReference type="Proteomes" id="UP000639516"/>
    </source>
</evidence>
<feature type="transmembrane region" description="Helical" evidence="2">
    <location>
        <begin position="313"/>
        <end position="338"/>
    </location>
</feature>
<feature type="transmembrane region" description="Helical" evidence="2">
    <location>
        <begin position="350"/>
        <end position="372"/>
    </location>
</feature>
<keyword evidence="2" id="KW-0472">Membrane</keyword>
<dbReference type="InterPro" id="IPR001045">
    <property type="entry name" value="Spermi_synthase"/>
</dbReference>
<protein>
    <submittedName>
        <fullName evidence="3">Spermidine synthase</fullName>
    </submittedName>
</protein>
<feature type="transmembrane region" description="Helical" evidence="2">
    <location>
        <begin position="411"/>
        <end position="427"/>
    </location>
</feature>
<gene>
    <name evidence="3" type="ORF">HA482_21495</name>
</gene>
<feature type="transmembrane region" description="Helical" evidence="2">
    <location>
        <begin position="141"/>
        <end position="161"/>
    </location>
</feature>
<evidence type="ECO:0000256" key="1">
    <source>
        <dbReference type="ARBA" id="ARBA00023066"/>
    </source>
</evidence>
<dbReference type="Pfam" id="PF01564">
    <property type="entry name" value="Spermine_synth"/>
    <property type="match status" value="1"/>
</dbReference>
<feature type="transmembrane region" description="Helical" evidence="2">
    <location>
        <begin position="182"/>
        <end position="204"/>
    </location>
</feature>
<keyword evidence="2" id="KW-0812">Transmembrane</keyword>
<feature type="transmembrane region" description="Helical" evidence="2">
    <location>
        <begin position="68"/>
        <end position="89"/>
    </location>
</feature>
<dbReference type="Proteomes" id="UP000639516">
    <property type="component" value="Unassembled WGS sequence"/>
</dbReference>
<keyword evidence="4" id="KW-1185">Reference proteome</keyword>
<organism evidence="3 4">
    <name type="scientific">Bradyrhizobium campsiandrae</name>
    <dbReference type="NCBI Taxonomy" id="1729892"/>
    <lineage>
        <taxon>Bacteria</taxon>
        <taxon>Pseudomonadati</taxon>
        <taxon>Pseudomonadota</taxon>
        <taxon>Alphaproteobacteria</taxon>
        <taxon>Hyphomicrobiales</taxon>
        <taxon>Nitrobacteraceae</taxon>
        <taxon>Bradyrhizobium</taxon>
    </lineage>
</organism>
<comment type="caution">
    <text evidence="3">The sequence shown here is derived from an EMBL/GenBank/DDBJ whole genome shotgun (WGS) entry which is preliminary data.</text>
</comment>
<feature type="transmembrane region" description="Helical" evidence="2">
    <location>
        <begin position="101"/>
        <end position="121"/>
    </location>
</feature>
<dbReference type="PANTHER" id="PTHR11558">
    <property type="entry name" value="SPERMIDINE/SPERMINE SYNTHASE"/>
    <property type="match status" value="1"/>
</dbReference>
<feature type="transmembrane region" description="Helical" evidence="2">
    <location>
        <begin position="279"/>
        <end position="301"/>
    </location>
</feature>
<feature type="transmembrane region" description="Helical" evidence="2">
    <location>
        <begin position="36"/>
        <end position="56"/>
    </location>
</feature>
<dbReference type="InterPro" id="IPR029063">
    <property type="entry name" value="SAM-dependent_MTases_sf"/>
</dbReference>
<dbReference type="SUPFAM" id="SSF53335">
    <property type="entry name" value="S-adenosyl-L-methionine-dependent methyltransferases"/>
    <property type="match status" value="1"/>
</dbReference>
<feature type="transmembrane region" description="Helical" evidence="2">
    <location>
        <begin position="210"/>
        <end position="230"/>
    </location>
</feature>
<keyword evidence="1" id="KW-0745">Spermidine biosynthesis</keyword>
<accession>A0ABR7U9N5</accession>
<keyword evidence="2" id="KW-1133">Transmembrane helix</keyword>
<evidence type="ECO:0000313" key="3">
    <source>
        <dbReference type="EMBL" id="MBC9980780.1"/>
    </source>
</evidence>
<evidence type="ECO:0000256" key="2">
    <source>
        <dbReference type="SAM" id="Phobius"/>
    </source>
</evidence>
<dbReference type="Gene3D" id="3.40.50.150">
    <property type="entry name" value="Vaccinia Virus protein VP39"/>
    <property type="match status" value="1"/>
</dbReference>
<dbReference type="CDD" id="cd02440">
    <property type="entry name" value="AdoMet_MTases"/>
    <property type="match status" value="1"/>
</dbReference>
<proteinExistence type="predicted"/>
<reference evidence="3 4" key="1">
    <citation type="journal article" date="2020" name="Arch. Microbiol.">
        <title>Bradyrhizobium campsiandrae sp. nov., a nitrogen-fixing bacterial strain isolated from a native leguminous tree from the Amazon adapted to flooded conditions.</title>
        <authorList>
            <person name="Cabral Michel D."/>
            <person name="Martins da Costa E."/>
            <person name="Azarias Guimaraes A."/>
            <person name="Soares de Carvalho T."/>
            <person name="Santos de Castro Caputo P."/>
            <person name="Willems A."/>
            <person name="de Souza Moreira F.M."/>
        </authorList>
    </citation>
    <scope>NUCLEOTIDE SEQUENCE [LARGE SCALE GENOMIC DNA]</scope>
    <source>
        <strain evidence="4">INPA 384B</strain>
    </source>
</reference>
<dbReference type="PANTHER" id="PTHR11558:SF11">
    <property type="entry name" value="SPERMIDINE SYNTHASE"/>
    <property type="match status" value="1"/>
</dbReference>
<dbReference type="EMBL" id="JAATTO010000030">
    <property type="protein sequence ID" value="MBC9980780.1"/>
    <property type="molecule type" value="Genomic_DNA"/>
</dbReference>
<feature type="transmembrane region" description="Helical" evidence="2">
    <location>
        <begin position="250"/>
        <end position="273"/>
    </location>
</feature>
<sequence length="871" mass="91517">MNADRASTTAADLDHATISLAGAVIAPRPISRRQRLILIPIVTASGFAGLGYEIVWTRQLALVLGTEMMAVLGAVSGFFAGLALGAFLLDGPIRRARSPWRIYAVLEAVIGIWGILCIWLLPGAGRLLAPLIGTEPALPVLWGASFALPMLILAPATIAMGGTLTAIERIVSNAWSNQRISAGVYGANTAGAVAGALVSAFVILPAVGLAGTQILLAAVNAACAFAAYRLDPGPTVDGERARGGAVPIRLTVTLFATGLLGIAFEMLVVRLAAQVLQDTIYTFAGLLAAYLLGVALGGLAWQRAGSKTSDTSLGWLLAGTALSILATAALAPAIAGIAEAAADQGLASEIAVALALFLVPSALMGATFGLLLQRAHDHRGTLGYAVGINAAGACVAPLLAAQILIPSLGTWLAIVVVALAYLVLLPLRRAAIVWGAAPALAAGVLLAKPAPSMIRVPAGGSLLAVREGPMATASVVDDASGAKYLEVNGRFRMGGTSSMRSDYRQAMLPLLLHPAPREALFLGLGTGATLIGGTKLPSVSVHGVELSQEVVDLMPRFVDPQDLQRARISVADARRYVVADTALHDVIIADLFHPALDGSGALYTREHFEAIRKRLAPQGIFCQWLPLYQLDAPSLRAIIRSFLSVYPEGSAWLNHYSVRTPMLALIGPRDAAPLDLAALRTRLDTPDVAAAIRPLGFQSPLDLLGQYLAGPRALSRFSGTGPMNTDDFPFVTFDAERNVRALSAPPWSLLLETIRSIRTEPEELLDTRSSGDFQRRLASYWEARNRFIEAGAALRGEPRGRALIEAAAPGLIETLRLSPEFDPAYQPLLSMARALAASDRPAARRLLEAIVSAAPAREEAAQMLRQIAPAP</sequence>